<evidence type="ECO:0000313" key="4">
    <source>
        <dbReference type="RefSeq" id="XP_041446028.1"/>
    </source>
</evidence>
<evidence type="ECO:0000313" key="3">
    <source>
        <dbReference type="RefSeq" id="XP_041446027.1"/>
    </source>
</evidence>
<keyword evidence="2" id="KW-1185">Reference proteome</keyword>
<evidence type="ECO:0000256" key="1">
    <source>
        <dbReference type="SAM" id="Phobius"/>
    </source>
</evidence>
<dbReference type="RefSeq" id="XP_041446028.1">
    <property type="nucleotide sequence ID" value="XM_041590094.1"/>
</dbReference>
<dbReference type="Proteomes" id="UP000186698">
    <property type="component" value="Chromosome 4L"/>
</dbReference>
<sequence length="327" mass="36106">MALPLYLILGNILYIVVSGSTTIPTLYTSDYISTSPRHHVHVITDTYTTELGETTLKLHSHVKSASATHLDQKVTASITDSMKLKNEVTSTTGSLASSTPIQRVTASFTDKLTSSLELKNDVTSTTASPRHHGHKSDETTLILHSHDTSAFATAEQNGQAILQGVTSASVELSKPTIKCQRVNSSWVEIICFSVIVNPPIKYNVFWNSKIYDTKTQQGAMPEKILIPLTSGSKVELSCEAQKGSVTKYSDPLLICEDEASNKEPEKPPEEHGTRHLINISRLITSWGRKTETYIILAVCVPIIIFTLCVFIFVTLCCYKEKHVKYHV</sequence>
<dbReference type="OrthoDB" id="10439099at2759"/>
<proteinExistence type="predicted"/>
<gene>
    <name evidence="3 4" type="primary">LOC108713975</name>
</gene>
<keyword evidence="1" id="KW-1133">Transmembrane helix</keyword>
<dbReference type="AlphaFoldDB" id="A0A8J1MW75"/>
<accession>A0A8J1MW75</accession>
<keyword evidence="1" id="KW-0812">Transmembrane</keyword>
<protein>
    <submittedName>
        <fullName evidence="3 4">Uncharacterized protein LOC108713975 isoform X1</fullName>
    </submittedName>
</protein>
<feature type="transmembrane region" description="Helical" evidence="1">
    <location>
        <begin position="293"/>
        <end position="315"/>
    </location>
</feature>
<feature type="transmembrane region" description="Helical" evidence="1">
    <location>
        <begin position="6"/>
        <end position="27"/>
    </location>
</feature>
<reference evidence="3 4" key="1">
    <citation type="submission" date="2025-04" db="UniProtKB">
        <authorList>
            <consortium name="RefSeq"/>
        </authorList>
    </citation>
    <scope>IDENTIFICATION</scope>
    <source>
        <strain evidence="3 4">J_2021</strain>
        <tissue evidence="3 4">Erythrocytes</tissue>
    </source>
</reference>
<name>A0A8J1MW75_XENLA</name>
<dbReference type="KEGG" id="xla:108713975"/>
<dbReference type="GeneID" id="108713975"/>
<organism evidence="2 3">
    <name type="scientific">Xenopus laevis</name>
    <name type="common">African clawed frog</name>
    <dbReference type="NCBI Taxonomy" id="8355"/>
    <lineage>
        <taxon>Eukaryota</taxon>
        <taxon>Metazoa</taxon>
        <taxon>Chordata</taxon>
        <taxon>Craniata</taxon>
        <taxon>Vertebrata</taxon>
        <taxon>Euteleostomi</taxon>
        <taxon>Amphibia</taxon>
        <taxon>Batrachia</taxon>
        <taxon>Anura</taxon>
        <taxon>Pipoidea</taxon>
        <taxon>Pipidae</taxon>
        <taxon>Xenopodinae</taxon>
        <taxon>Xenopus</taxon>
        <taxon>Xenopus</taxon>
    </lineage>
</organism>
<evidence type="ECO:0000313" key="2">
    <source>
        <dbReference type="Proteomes" id="UP000186698"/>
    </source>
</evidence>
<dbReference type="RefSeq" id="XP_041446027.1">
    <property type="nucleotide sequence ID" value="XM_041590093.1"/>
</dbReference>
<keyword evidence="1" id="KW-0472">Membrane</keyword>